<keyword evidence="2" id="KW-1185">Reference proteome</keyword>
<reference evidence="1" key="2">
    <citation type="journal article" date="2020" name="Nat. Commun.">
        <title>Large-scale genome sequencing of mycorrhizal fungi provides insights into the early evolution of symbiotic traits.</title>
        <authorList>
            <person name="Miyauchi S."/>
            <person name="Kiss E."/>
            <person name="Kuo A."/>
            <person name="Drula E."/>
            <person name="Kohler A."/>
            <person name="Sanchez-Garcia M."/>
            <person name="Morin E."/>
            <person name="Andreopoulos B."/>
            <person name="Barry K.W."/>
            <person name="Bonito G."/>
            <person name="Buee M."/>
            <person name="Carver A."/>
            <person name="Chen C."/>
            <person name="Cichocki N."/>
            <person name="Clum A."/>
            <person name="Culley D."/>
            <person name="Crous P.W."/>
            <person name="Fauchery L."/>
            <person name="Girlanda M."/>
            <person name="Hayes R.D."/>
            <person name="Keri Z."/>
            <person name="LaButti K."/>
            <person name="Lipzen A."/>
            <person name="Lombard V."/>
            <person name="Magnuson J."/>
            <person name="Maillard F."/>
            <person name="Murat C."/>
            <person name="Nolan M."/>
            <person name="Ohm R.A."/>
            <person name="Pangilinan J."/>
            <person name="Pereira M.F."/>
            <person name="Perotto S."/>
            <person name="Peter M."/>
            <person name="Pfister S."/>
            <person name="Riley R."/>
            <person name="Sitrit Y."/>
            <person name="Stielow J.B."/>
            <person name="Szollosi G."/>
            <person name="Zifcakova L."/>
            <person name="Stursova M."/>
            <person name="Spatafora J.W."/>
            <person name="Tedersoo L."/>
            <person name="Vaario L.M."/>
            <person name="Yamada A."/>
            <person name="Yan M."/>
            <person name="Wang P."/>
            <person name="Xu J."/>
            <person name="Bruns T."/>
            <person name="Baldrian P."/>
            <person name="Vilgalys R."/>
            <person name="Dunand C."/>
            <person name="Henrissat B."/>
            <person name="Grigoriev I.V."/>
            <person name="Hibbett D."/>
            <person name="Nagy L.G."/>
            <person name="Martin F.M."/>
        </authorList>
    </citation>
    <scope>NUCLEOTIDE SEQUENCE</scope>
    <source>
        <strain evidence="1">BED1</strain>
    </source>
</reference>
<dbReference type="AlphaFoldDB" id="A0AAD4GHA9"/>
<evidence type="ECO:0000313" key="1">
    <source>
        <dbReference type="EMBL" id="KAF8444137.1"/>
    </source>
</evidence>
<comment type="caution">
    <text evidence="1">The sequence shown here is derived from an EMBL/GenBank/DDBJ whole genome shotgun (WGS) entry which is preliminary data.</text>
</comment>
<organism evidence="1 2">
    <name type="scientific">Boletus edulis BED1</name>
    <dbReference type="NCBI Taxonomy" id="1328754"/>
    <lineage>
        <taxon>Eukaryota</taxon>
        <taxon>Fungi</taxon>
        <taxon>Dikarya</taxon>
        <taxon>Basidiomycota</taxon>
        <taxon>Agaricomycotina</taxon>
        <taxon>Agaricomycetes</taxon>
        <taxon>Agaricomycetidae</taxon>
        <taxon>Boletales</taxon>
        <taxon>Boletineae</taxon>
        <taxon>Boletaceae</taxon>
        <taxon>Boletoideae</taxon>
        <taxon>Boletus</taxon>
    </lineage>
</organism>
<dbReference type="Proteomes" id="UP001194468">
    <property type="component" value="Unassembled WGS sequence"/>
</dbReference>
<accession>A0AAD4GHA9</accession>
<protein>
    <submittedName>
        <fullName evidence="1">Uncharacterized protein</fullName>
    </submittedName>
</protein>
<name>A0AAD4GHA9_BOLED</name>
<evidence type="ECO:0000313" key="2">
    <source>
        <dbReference type="Proteomes" id="UP001194468"/>
    </source>
</evidence>
<proteinExistence type="predicted"/>
<gene>
    <name evidence="1" type="ORF">L210DRAFT_3534054</name>
</gene>
<reference evidence="1" key="1">
    <citation type="submission" date="2019-10" db="EMBL/GenBank/DDBJ databases">
        <authorList>
            <consortium name="DOE Joint Genome Institute"/>
            <person name="Kuo A."/>
            <person name="Miyauchi S."/>
            <person name="Kiss E."/>
            <person name="Drula E."/>
            <person name="Kohler A."/>
            <person name="Sanchez-Garcia M."/>
            <person name="Andreopoulos B."/>
            <person name="Barry K.W."/>
            <person name="Bonito G."/>
            <person name="Buee M."/>
            <person name="Carver A."/>
            <person name="Chen C."/>
            <person name="Cichocki N."/>
            <person name="Clum A."/>
            <person name="Culley D."/>
            <person name="Crous P.W."/>
            <person name="Fauchery L."/>
            <person name="Girlanda M."/>
            <person name="Hayes R."/>
            <person name="Keri Z."/>
            <person name="LaButti K."/>
            <person name="Lipzen A."/>
            <person name="Lombard V."/>
            <person name="Magnuson J."/>
            <person name="Maillard F."/>
            <person name="Morin E."/>
            <person name="Murat C."/>
            <person name="Nolan M."/>
            <person name="Ohm R."/>
            <person name="Pangilinan J."/>
            <person name="Pereira M."/>
            <person name="Perotto S."/>
            <person name="Peter M."/>
            <person name="Riley R."/>
            <person name="Sitrit Y."/>
            <person name="Stielow B."/>
            <person name="Szollosi G."/>
            <person name="Zifcakova L."/>
            <person name="Stursova M."/>
            <person name="Spatafora J.W."/>
            <person name="Tedersoo L."/>
            <person name="Vaario L.-M."/>
            <person name="Yamada A."/>
            <person name="Yan M."/>
            <person name="Wang P."/>
            <person name="Xu J."/>
            <person name="Bruns T."/>
            <person name="Baldrian P."/>
            <person name="Vilgalys R."/>
            <person name="Henrissat B."/>
            <person name="Grigoriev I.V."/>
            <person name="Hibbett D."/>
            <person name="Nagy L.G."/>
            <person name="Martin F.M."/>
        </authorList>
    </citation>
    <scope>NUCLEOTIDE SEQUENCE</scope>
    <source>
        <strain evidence="1">BED1</strain>
    </source>
</reference>
<dbReference type="EMBL" id="WHUW01000007">
    <property type="protein sequence ID" value="KAF8444137.1"/>
    <property type="molecule type" value="Genomic_DNA"/>
</dbReference>
<sequence>MYSATTLCVCPPLPQQLPTLESLVVNERILILATEFAEVTTAWFNALSGASSNIPAILHQFLDDGFGKDTLASTWDFRTIEPRDAIRSLLDHRLAPTGFVNLRLCKSRCSLLNF</sequence>